<reference evidence="2" key="1">
    <citation type="journal article" date="2020" name="Nature">
        <title>Giant virus diversity and host interactions through global metagenomics.</title>
        <authorList>
            <person name="Schulz F."/>
            <person name="Roux S."/>
            <person name="Paez-Espino D."/>
            <person name="Jungbluth S."/>
            <person name="Walsh D.A."/>
            <person name="Denef V.J."/>
            <person name="McMahon K.D."/>
            <person name="Konstantinidis K.T."/>
            <person name="Eloe-Fadrosh E.A."/>
            <person name="Kyrpides N.C."/>
            <person name="Woyke T."/>
        </authorList>
    </citation>
    <scope>NUCLEOTIDE SEQUENCE</scope>
    <source>
        <strain evidence="2">GVMAG-S-1040241-154</strain>
    </source>
</reference>
<sequence length="342" mass="40547">MKKVNIFLITSKYLDNRTTYINSSLSFIKILFEKFNYTVDINYINDPDSETIKKNIDDYNKRIDYNVDNENNMFKNQLISLNENQLSNLEKHRKALQDAKDNELNIIIEDDIIVTKDYIDNIIKAITQLEKNKDNIDFLILSDFNENNNSELELLKFEFSKILVSKCCYMTNKKTADILYNYLNQIKYALRISLSKFLYENQDKLDIYIFNKCTFLEGTKIGLFPSSTKNKNFLSQNNNFIELVKITNNQIIDDNMFIEADKLYKSLEYLNNPDILHIYGLLHFKRNNYEKAQYYMNEAVYTLNKNKGYISKTNEILNNSINMNKYTQNIENLIKEKSKYSV</sequence>
<name>A0A6C0JTZ3_9ZZZZ</name>
<evidence type="ECO:0000256" key="1">
    <source>
        <dbReference type="SAM" id="Coils"/>
    </source>
</evidence>
<dbReference type="EMBL" id="MN740684">
    <property type="protein sequence ID" value="QHU07378.1"/>
    <property type="molecule type" value="Genomic_DNA"/>
</dbReference>
<organism evidence="2">
    <name type="scientific">viral metagenome</name>
    <dbReference type="NCBI Taxonomy" id="1070528"/>
    <lineage>
        <taxon>unclassified sequences</taxon>
        <taxon>metagenomes</taxon>
        <taxon>organismal metagenomes</taxon>
    </lineage>
</organism>
<protein>
    <submittedName>
        <fullName evidence="2">Uncharacterized protein</fullName>
    </submittedName>
</protein>
<proteinExistence type="predicted"/>
<dbReference type="AlphaFoldDB" id="A0A6C0JTZ3"/>
<evidence type="ECO:0000313" key="2">
    <source>
        <dbReference type="EMBL" id="QHU07378.1"/>
    </source>
</evidence>
<accession>A0A6C0JTZ3</accession>
<feature type="coiled-coil region" evidence="1">
    <location>
        <begin position="79"/>
        <end position="106"/>
    </location>
</feature>
<keyword evidence="1" id="KW-0175">Coiled coil</keyword>